<evidence type="ECO:0000259" key="8">
    <source>
        <dbReference type="Pfam" id="PF03458"/>
    </source>
</evidence>
<protein>
    <submittedName>
        <fullName evidence="9">Upf0126 domain</fullName>
    </submittedName>
</protein>
<feature type="domain" description="Glycine transporter" evidence="8">
    <location>
        <begin position="6"/>
        <end position="87"/>
    </location>
</feature>
<dbReference type="Proteomes" id="UP000176204">
    <property type="component" value="Chromosome I"/>
</dbReference>
<dbReference type="STRING" id="1679444.PYTT_1656"/>
<evidence type="ECO:0000313" key="10">
    <source>
        <dbReference type="Proteomes" id="UP000176204"/>
    </source>
</evidence>
<dbReference type="InterPro" id="IPR005115">
    <property type="entry name" value="Gly_transporter"/>
</dbReference>
<feature type="transmembrane region" description="Helical" evidence="7">
    <location>
        <begin position="157"/>
        <end position="176"/>
    </location>
</feature>
<feature type="domain" description="Glycine transporter" evidence="8">
    <location>
        <begin position="100"/>
        <end position="173"/>
    </location>
</feature>
<dbReference type="PANTHER" id="PTHR30506:SF3">
    <property type="entry name" value="UPF0126 INNER MEMBRANE PROTEIN YADS-RELATED"/>
    <property type="match status" value="1"/>
</dbReference>
<feature type="transmembrane region" description="Helical" evidence="7">
    <location>
        <begin position="30"/>
        <end position="51"/>
    </location>
</feature>
<keyword evidence="5 7" id="KW-1133">Transmembrane helix</keyword>
<reference evidence="10" key="1">
    <citation type="submission" date="2016-09" db="EMBL/GenBank/DDBJ databases">
        <authorList>
            <person name="Koehorst J."/>
        </authorList>
    </citation>
    <scope>NUCLEOTIDE SEQUENCE [LARGE SCALE GENOMIC DNA]</scope>
</reference>
<keyword evidence="6 7" id="KW-0472">Membrane</keyword>
<comment type="similarity">
    <text evidence="2">Belongs to the UPF0126 family.</text>
</comment>
<feature type="transmembrane region" description="Helical" evidence="7">
    <location>
        <begin position="182"/>
        <end position="201"/>
    </location>
</feature>
<dbReference type="OrthoDB" id="9791874at2"/>
<name>A0A1C7PCV5_9BACT</name>
<organism evidence="9 10">
    <name type="scientific">Akkermansia glycaniphila</name>
    <dbReference type="NCBI Taxonomy" id="1679444"/>
    <lineage>
        <taxon>Bacteria</taxon>
        <taxon>Pseudomonadati</taxon>
        <taxon>Verrucomicrobiota</taxon>
        <taxon>Verrucomicrobiia</taxon>
        <taxon>Verrucomicrobiales</taxon>
        <taxon>Akkermansiaceae</taxon>
        <taxon>Akkermansia</taxon>
    </lineage>
</organism>
<evidence type="ECO:0000256" key="3">
    <source>
        <dbReference type="ARBA" id="ARBA00022475"/>
    </source>
</evidence>
<accession>A0A1C7PCV5</accession>
<dbReference type="KEGG" id="agl:PYTT_1656"/>
<comment type="subcellular location">
    <subcellularLocation>
        <location evidence="1">Cell membrane</location>
        <topology evidence="1">Multi-pass membrane protein</topology>
    </subcellularLocation>
</comment>
<keyword evidence="10" id="KW-1185">Reference proteome</keyword>
<dbReference type="AlphaFoldDB" id="A0A1C7PCV5"/>
<sequence>MEFMTICENLGVLVGALAGSIASSRVRMDLFGVVTCGSICALGGGTVRDVLLGHDMYGNTIPVYWTVPSGLPYLYVALITSFVVFFVVRKWRPPMGTIRVMDALTVALFTMIGTQKSFDAGFPSVICVLMGLCTGVAGGILRDLATGNVPYVFRPGELYATAALVGSIGFLFCKYWEVPSTYAFVIGFFLVSIVRFGAIAWRWSLPSYQSLFDSSEKSDE</sequence>
<dbReference type="Pfam" id="PF03458">
    <property type="entry name" value="Gly_transporter"/>
    <property type="match status" value="2"/>
</dbReference>
<dbReference type="GO" id="GO:0005886">
    <property type="term" value="C:plasma membrane"/>
    <property type="evidence" value="ECO:0007669"/>
    <property type="project" value="UniProtKB-SubCell"/>
</dbReference>
<feature type="transmembrane region" description="Helical" evidence="7">
    <location>
        <begin position="122"/>
        <end position="145"/>
    </location>
</feature>
<dbReference type="PANTHER" id="PTHR30506">
    <property type="entry name" value="INNER MEMBRANE PROTEIN"/>
    <property type="match status" value="1"/>
</dbReference>
<feature type="transmembrane region" description="Helical" evidence="7">
    <location>
        <begin position="71"/>
        <end position="88"/>
    </location>
</feature>
<gene>
    <name evidence="9" type="ORF">PYTT_1656</name>
</gene>
<evidence type="ECO:0000313" key="9">
    <source>
        <dbReference type="EMBL" id="SEH91245.1"/>
    </source>
</evidence>
<evidence type="ECO:0000256" key="4">
    <source>
        <dbReference type="ARBA" id="ARBA00022692"/>
    </source>
</evidence>
<evidence type="ECO:0000256" key="1">
    <source>
        <dbReference type="ARBA" id="ARBA00004651"/>
    </source>
</evidence>
<keyword evidence="3" id="KW-1003">Cell membrane</keyword>
<evidence type="ECO:0000256" key="7">
    <source>
        <dbReference type="SAM" id="Phobius"/>
    </source>
</evidence>
<evidence type="ECO:0000256" key="5">
    <source>
        <dbReference type="ARBA" id="ARBA00022989"/>
    </source>
</evidence>
<dbReference type="EMBL" id="LT629973">
    <property type="protein sequence ID" value="SEH91245.1"/>
    <property type="molecule type" value="Genomic_DNA"/>
</dbReference>
<evidence type="ECO:0000256" key="2">
    <source>
        <dbReference type="ARBA" id="ARBA00008193"/>
    </source>
</evidence>
<proteinExistence type="inferred from homology"/>
<keyword evidence="4 7" id="KW-0812">Transmembrane</keyword>
<evidence type="ECO:0000256" key="6">
    <source>
        <dbReference type="ARBA" id="ARBA00023136"/>
    </source>
</evidence>